<reference evidence="1 2" key="1">
    <citation type="submission" date="2019-01" db="EMBL/GenBank/DDBJ databases">
        <title>Coherence of Microcystis species and biogeography revealed through population genomics.</title>
        <authorList>
            <person name="Perez-Carrascal O.M."/>
            <person name="Terrat Y."/>
            <person name="Giani A."/>
            <person name="Fortin N."/>
            <person name="Tromas N."/>
            <person name="Shapiro B.J."/>
        </authorList>
    </citation>
    <scope>NUCLEOTIDE SEQUENCE [LARGE SCALE GENOMIC DNA]</scope>
    <source>
        <strain evidence="1">Ma_SC_T_19800800_S464</strain>
    </source>
</reference>
<protein>
    <submittedName>
        <fullName evidence="1">Uncharacterized protein</fullName>
    </submittedName>
</protein>
<name>A0A552DF41_MICAE</name>
<organism evidence="1 2">
    <name type="scientific">Microcystis aeruginosa Ma_SC_T_19800800_S464</name>
    <dbReference type="NCBI Taxonomy" id="2486257"/>
    <lineage>
        <taxon>Bacteria</taxon>
        <taxon>Bacillati</taxon>
        <taxon>Cyanobacteriota</taxon>
        <taxon>Cyanophyceae</taxon>
        <taxon>Oscillatoriophycideae</taxon>
        <taxon>Chroococcales</taxon>
        <taxon>Microcystaceae</taxon>
        <taxon>Microcystis</taxon>
    </lineage>
</organism>
<comment type="caution">
    <text evidence="1">The sequence shown here is derived from an EMBL/GenBank/DDBJ whole genome shotgun (WGS) entry which is preliminary data.</text>
</comment>
<dbReference type="AlphaFoldDB" id="A0A552DF41"/>
<accession>A0A552DF41</accession>
<gene>
    <name evidence="1" type="ORF">EWV81_21470</name>
</gene>
<evidence type="ECO:0000313" key="2">
    <source>
        <dbReference type="Proteomes" id="UP000319313"/>
    </source>
</evidence>
<dbReference type="Proteomes" id="UP000319313">
    <property type="component" value="Unassembled WGS sequence"/>
</dbReference>
<sequence>MKQETWWIEREIEVLNQKVRHFDRVESDPDQLRYIRQTLTGLNRQLCPADTESEVLSRFVD</sequence>
<evidence type="ECO:0000313" key="1">
    <source>
        <dbReference type="EMBL" id="TRU20793.1"/>
    </source>
</evidence>
<proteinExistence type="predicted"/>
<dbReference type="EMBL" id="SFBL01000213">
    <property type="protein sequence ID" value="TRU20793.1"/>
    <property type="molecule type" value="Genomic_DNA"/>
</dbReference>